<dbReference type="Proteomes" id="UP000886891">
    <property type="component" value="Unassembled WGS sequence"/>
</dbReference>
<evidence type="ECO:0000313" key="2">
    <source>
        <dbReference type="Proteomes" id="UP000886891"/>
    </source>
</evidence>
<dbReference type="PANTHER" id="PTHR35788:SF1">
    <property type="entry name" value="EXPORTED PROTEIN"/>
    <property type="match status" value="1"/>
</dbReference>
<reference evidence="1" key="1">
    <citation type="submission" date="2020-10" db="EMBL/GenBank/DDBJ databases">
        <authorList>
            <person name="Gilroy R."/>
        </authorList>
    </citation>
    <scope>NUCLEOTIDE SEQUENCE</scope>
    <source>
        <strain evidence="1">23406</strain>
    </source>
</reference>
<comment type="caution">
    <text evidence="1">The sequence shown here is derived from an EMBL/GenBank/DDBJ whole genome shotgun (WGS) entry which is preliminary data.</text>
</comment>
<sequence>DPLETVNAVFQLYRNDLTLPMAPHELKPRRTEAELRRAATLAGEASTSIATSPANRRHNIALAASKIDGTQLLPGASFSFNTVVGPRTEANGFRNAKVISDGEFVEDVGGGVCQLSTTLYNAVLRAGLGVTAATHHSLPVSYVEPSRDAMVSTWQDFCFVNDTDYPVWIDAAVEGDSVRCAIFCANRFAGERVVFRSVIVKEIPESDYRIELADLEAGETERIVRAPKSGFVSELYRDRYRGDALIASERIRRDTYLPQKGLKLIAKSSASPF</sequence>
<organism evidence="1 2">
    <name type="scientific">Candidatus Stercoripulliclostridium merdipullorum</name>
    <dbReference type="NCBI Taxonomy" id="2840952"/>
    <lineage>
        <taxon>Bacteria</taxon>
        <taxon>Bacillati</taxon>
        <taxon>Bacillota</taxon>
        <taxon>Clostridia</taxon>
        <taxon>Eubacteriales</taxon>
        <taxon>Candidatus Stercoripulliclostridium</taxon>
    </lineage>
</organism>
<dbReference type="EMBL" id="DVOH01000012">
    <property type="protein sequence ID" value="HIU99694.1"/>
    <property type="molecule type" value="Genomic_DNA"/>
</dbReference>
<protein>
    <submittedName>
        <fullName evidence="1">VanW family protein</fullName>
    </submittedName>
</protein>
<evidence type="ECO:0000313" key="1">
    <source>
        <dbReference type="EMBL" id="HIU99694.1"/>
    </source>
</evidence>
<name>A0A9D1SWW2_9FIRM</name>
<gene>
    <name evidence="1" type="ORF">IAB14_01105</name>
</gene>
<dbReference type="PANTHER" id="PTHR35788">
    <property type="entry name" value="EXPORTED PROTEIN-RELATED"/>
    <property type="match status" value="1"/>
</dbReference>
<feature type="non-terminal residue" evidence="1">
    <location>
        <position position="1"/>
    </location>
</feature>
<dbReference type="AlphaFoldDB" id="A0A9D1SWW2"/>
<dbReference type="InterPro" id="IPR052913">
    <property type="entry name" value="Glycopeptide_resist_protein"/>
</dbReference>
<proteinExistence type="predicted"/>
<accession>A0A9D1SWW2</accession>
<dbReference type="InterPro" id="IPR007391">
    <property type="entry name" value="Vancomycin_resist_VanW"/>
</dbReference>
<reference evidence="1" key="2">
    <citation type="journal article" date="2021" name="PeerJ">
        <title>Extensive microbial diversity within the chicken gut microbiome revealed by metagenomics and culture.</title>
        <authorList>
            <person name="Gilroy R."/>
            <person name="Ravi A."/>
            <person name="Getino M."/>
            <person name="Pursley I."/>
            <person name="Horton D.L."/>
            <person name="Alikhan N.F."/>
            <person name="Baker D."/>
            <person name="Gharbi K."/>
            <person name="Hall N."/>
            <person name="Watson M."/>
            <person name="Adriaenssens E.M."/>
            <person name="Foster-Nyarko E."/>
            <person name="Jarju S."/>
            <person name="Secka A."/>
            <person name="Antonio M."/>
            <person name="Oren A."/>
            <person name="Chaudhuri R.R."/>
            <person name="La Ragione R."/>
            <person name="Hildebrand F."/>
            <person name="Pallen M.J."/>
        </authorList>
    </citation>
    <scope>NUCLEOTIDE SEQUENCE</scope>
    <source>
        <strain evidence="1">23406</strain>
    </source>
</reference>
<dbReference type="Pfam" id="PF04294">
    <property type="entry name" value="VanW"/>
    <property type="match status" value="1"/>
</dbReference>